<evidence type="ECO:0000259" key="4">
    <source>
        <dbReference type="Pfam" id="PF02525"/>
    </source>
</evidence>
<reference evidence="6" key="1">
    <citation type="journal article" date="2019" name="Int. J. Syst. Evol. Microbiol.">
        <title>The Global Catalogue of Microorganisms (GCM) 10K type strain sequencing project: providing services to taxonomists for standard genome sequencing and annotation.</title>
        <authorList>
            <consortium name="The Broad Institute Genomics Platform"/>
            <consortium name="The Broad Institute Genome Sequencing Center for Infectious Disease"/>
            <person name="Wu L."/>
            <person name="Ma J."/>
        </authorList>
    </citation>
    <scope>NUCLEOTIDE SEQUENCE [LARGE SCALE GENOMIC DNA]</scope>
    <source>
        <strain evidence="6">CCUG 63369</strain>
    </source>
</reference>
<evidence type="ECO:0000256" key="1">
    <source>
        <dbReference type="ARBA" id="ARBA00006252"/>
    </source>
</evidence>
<keyword evidence="2 5" id="KW-0560">Oxidoreductase</keyword>
<comment type="caution">
    <text evidence="5">The sequence shown here is derived from an EMBL/GenBank/DDBJ whole genome shotgun (WGS) entry which is preliminary data.</text>
</comment>
<dbReference type="Proteomes" id="UP001596956">
    <property type="component" value="Unassembled WGS sequence"/>
</dbReference>
<evidence type="ECO:0000256" key="3">
    <source>
        <dbReference type="SAM" id="MobiDB-lite"/>
    </source>
</evidence>
<dbReference type="EC" id="1.6.99.-" evidence="5"/>
<dbReference type="EMBL" id="JBHTHR010000766">
    <property type="protein sequence ID" value="MFD0803183.1"/>
    <property type="molecule type" value="Genomic_DNA"/>
</dbReference>
<sequence length="272" mass="30025">MKILWVFAHPERRSLNGSLMEEGLGQLAELGHECRVSDLYAMDFKPVVDAADFSGVGGEGCDRLFVGDAQERAYREQRLGDDVRGEQEKIEWADVLVFHFPLWWFGPPAILKGWFDRVLVQGFAFGLKDRQGRTRRYGDGGLVGKRALIVTSVGARESGFGPRGIHGQAEEVLFPLLHGTFWYTGAAALPPFVVYGADRAGTGDFARHAADLRKRLAELETAEPIAYRHENSADYDDDLVLSPELVPGRTGLGVHRAQPDAHGRPAPVEAED</sequence>
<dbReference type="GO" id="GO:0016491">
    <property type="term" value="F:oxidoreductase activity"/>
    <property type="evidence" value="ECO:0007669"/>
    <property type="project" value="UniProtKB-KW"/>
</dbReference>
<gene>
    <name evidence="5" type="ORF">ACFQZU_17895</name>
</gene>
<dbReference type="InterPro" id="IPR051545">
    <property type="entry name" value="NAD(P)H_dehydrogenase_qn"/>
</dbReference>
<protein>
    <submittedName>
        <fullName evidence="5">NAD(P)H-dependent oxidoreductase</fullName>
        <ecNumber evidence="5">1.-.-.-</ecNumber>
        <ecNumber evidence="5">1.6.99.-</ecNumber>
    </submittedName>
</protein>
<evidence type="ECO:0000256" key="2">
    <source>
        <dbReference type="ARBA" id="ARBA00023002"/>
    </source>
</evidence>
<evidence type="ECO:0000313" key="5">
    <source>
        <dbReference type="EMBL" id="MFD0803183.1"/>
    </source>
</evidence>
<dbReference type="PANTHER" id="PTHR10204:SF34">
    <property type="entry name" value="NAD(P)H DEHYDROGENASE [QUINONE] 1 ISOFORM 1"/>
    <property type="match status" value="1"/>
</dbReference>
<dbReference type="SUPFAM" id="SSF52218">
    <property type="entry name" value="Flavoproteins"/>
    <property type="match status" value="1"/>
</dbReference>
<comment type="similarity">
    <text evidence="1">Belongs to the NAD(P)H dehydrogenase (quinone) family.</text>
</comment>
<feature type="non-terminal residue" evidence="5">
    <location>
        <position position="272"/>
    </location>
</feature>
<feature type="domain" description="Flavodoxin-like fold" evidence="4">
    <location>
        <begin position="1"/>
        <end position="215"/>
    </location>
</feature>
<dbReference type="EC" id="1.-.-.-" evidence="5"/>
<keyword evidence="6" id="KW-1185">Reference proteome</keyword>
<dbReference type="Pfam" id="PF02525">
    <property type="entry name" value="Flavodoxin_2"/>
    <property type="match status" value="1"/>
</dbReference>
<dbReference type="InterPro" id="IPR029039">
    <property type="entry name" value="Flavoprotein-like_sf"/>
</dbReference>
<proteinExistence type="inferred from homology"/>
<dbReference type="Gene3D" id="3.40.50.360">
    <property type="match status" value="1"/>
</dbReference>
<dbReference type="InterPro" id="IPR003680">
    <property type="entry name" value="Flavodoxin_fold"/>
</dbReference>
<evidence type="ECO:0000313" key="6">
    <source>
        <dbReference type="Proteomes" id="UP001596956"/>
    </source>
</evidence>
<organism evidence="5 6">
    <name type="scientific">Streptomonospora algeriensis</name>
    <dbReference type="NCBI Taxonomy" id="995084"/>
    <lineage>
        <taxon>Bacteria</taxon>
        <taxon>Bacillati</taxon>
        <taxon>Actinomycetota</taxon>
        <taxon>Actinomycetes</taxon>
        <taxon>Streptosporangiales</taxon>
        <taxon>Nocardiopsidaceae</taxon>
        <taxon>Streptomonospora</taxon>
    </lineage>
</organism>
<feature type="region of interest" description="Disordered" evidence="3">
    <location>
        <begin position="250"/>
        <end position="272"/>
    </location>
</feature>
<dbReference type="PANTHER" id="PTHR10204">
    <property type="entry name" value="NAD P H OXIDOREDUCTASE-RELATED"/>
    <property type="match status" value="1"/>
</dbReference>
<accession>A0ABW3BIV3</accession>
<name>A0ABW3BIV3_9ACTN</name>